<dbReference type="InterPro" id="IPR036439">
    <property type="entry name" value="Dockerin_dom_sf"/>
</dbReference>
<dbReference type="PROSITE" id="PS51892">
    <property type="entry name" value="SUBTILASE"/>
    <property type="match status" value="1"/>
</dbReference>
<dbReference type="Pfam" id="PF00082">
    <property type="entry name" value="Peptidase_S8"/>
    <property type="match status" value="1"/>
</dbReference>
<dbReference type="InterPro" id="IPR018247">
    <property type="entry name" value="EF_Hand_1_Ca_BS"/>
</dbReference>
<dbReference type="InterPro" id="IPR036852">
    <property type="entry name" value="Peptidase_S8/S53_dom_sf"/>
</dbReference>
<dbReference type="PROSITE" id="PS00018">
    <property type="entry name" value="EF_HAND_1"/>
    <property type="match status" value="2"/>
</dbReference>
<feature type="domain" description="Peptidase S8/S53" evidence="3">
    <location>
        <begin position="179"/>
        <end position="349"/>
    </location>
</feature>
<dbReference type="GO" id="GO:0000272">
    <property type="term" value="P:polysaccharide catabolic process"/>
    <property type="evidence" value="ECO:0007669"/>
    <property type="project" value="InterPro"/>
</dbReference>
<dbReference type="SUPFAM" id="SSF52743">
    <property type="entry name" value="Subtilisin-like"/>
    <property type="match status" value="1"/>
</dbReference>
<organism evidence="4 5">
    <name type="scientific">Anaerobaca lacustris</name>
    <dbReference type="NCBI Taxonomy" id="3044600"/>
    <lineage>
        <taxon>Bacteria</taxon>
        <taxon>Pseudomonadati</taxon>
        <taxon>Planctomycetota</taxon>
        <taxon>Phycisphaerae</taxon>
        <taxon>Sedimentisphaerales</taxon>
        <taxon>Anaerobacaceae</taxon>
        <taxon>Anaerobaca</taxon>
    </lineage>
</organism>
<evidence type="ECO:0000313" key="4">
    <source>
        <dbReference type="EMBL" id="MDI6450813.1"/>
    </source>
</evidence>
<dbReference type="Proteomes" id="UP001431776">
    <property type="component" value="Unassembled WGS sequence"/>
</dbReference>
<dbReference type="SUPFAM" id="SSF63446">
    <property type="entry name" value="Type I dockerin domain"/>
    <property type="match status" value="1"/>
</dbReference>
<dbReference type="InterPro" id="IPR000209">
    <property type="entry name" value="Peptidase_S8/S53_dom"/>
</dbReference>
<comment type="caution">
    <text evidence="2">Lacks conserved residue(s) required for the propagation of feature annotation.</text>
</comment>
<evidence type="ECO:0000256" key="2">
    <source>
        <dbReference type="PROSITE-ProRule" id="PRU01240"/>
    </source>
</evidence>
<dbReference type="Gene3D" id="3.40.50.200">
    <property type="entry name" value="Peptidase S8/S53 domain"/>
    <property type="match status" value="1"/>
</dbReference>
<evidence type="ECO:0000313" key="5">
    <source>
        <dbReference type="Proteomes" id="UP001431776"/>
    </source>
</evidence>
<comment type="caution">
    <text evidence="4">The sequence shown here is derived from an EMBL/GenBank/DDBJ whole genome shotgun (WGS) entry which is preliminary data.</text>
</comment>
<dbReference type="PANTHER" id="PTHR43399:SF4">
    <property type="entry name" value="CELL WALL-ASSOCIATED PROTEASE"/>
    <property type="match status" value="1"/>
</dbReference>
<dbReference type="InterPro" id="IPR051048">
    <property type="entry name" value="Peptidase_S8/S53_subtilisin"/>
</dbReference>
<dbReference type="Gene3D" id="1.10.1330.10">
    <property type="entry name" value="Dockerin domain"/>
    <property type="match status" value="1"/>
</dbReference>
<evidence type="ECO:0000256" key="1">
    <source>
        <dbReference type="ARBA" id="ARBA00011073"/>
    </source>
</evidence>
<dbReference type="AlphaFoldDB" id="A0AAW6U4E5"/>
<keyword evidence="5" id="KW-1185">Reference proteome</keyword>
<dbReference type="PANTHER" id="PTHR43399">
    <property type="entry name" value="SUBTILISIN-RELATED"/>
    <property type="match status" value="1"/>
</dbReference>
<proteinExistence type="inferred from homology"/>
<dbReference type="GO" id="GO:0004252">
    <property type="term" value="F:serine-type endopeptidase activity"/>
    <property type="evidence" value="ECO:0007669"/>
    <property type="project" value="InterPro"/>
</dbReference>
<dbReference type="GO" id="GO:0006508">
    <property type="term" value="P:proteolysis"/>
    <property type="evidence" value="ECO:0007669"/>
    <property type="project" value="InterPro"/>
</dbReference>
<dbReference type="RefSeq" id="WP_349246222.1">
    <property type="nucleotide sequence ID" value="NZ_JASCXX010000024.1"/>
</dbReference>
<dbReference type="EMBL" id="JASCXX010000024">
    <property type="protein sequence ID" value="MDI6450813.1"/>
    <property type="molecule type" value="Genomic_DNA"/>
</dbReference>
<accession>A0AAW6U4E5</accession>
<gene>
    <name evidence="4" type="ORF">QJ522_17265</name>
</gene>
<comment type="similarity">
    <text evidence="1 2">Belongs to the peptidase S8 family.</text>
</comment>
<sequence length="597" mass="64731">MPESGRIHVVGLMMRRTVDRATMRVRRLWVVGLLLAVLAHAGVAVAQDALLLQPQGLDSVGIHALRQIDPALTGEGVRFGVLSRSVTYKDAEPQNDYQPNVGHACFQTARLRSYDRGLLSPGVSPHSTAVCSILFGEDAAATTPFLGPFFYQGVVPAAEGHIYEYCHFGEQYLFTQNAPPVDVITASFGFQFENWWTRAVESLAGRAGLPVVASVGNGTNASDPPLYPGAGSNVIGVGVVSSVKTGDPATDLMHFALAYPDQSTLGPTADSRCKPDIVAPGNFIVAGAADDRSYTTSGDWSSFATPVVAGVVGLLVQTARMDETLSPILSPNGGNCAVKAILMSSATKLPFWRKGRLTTEDDHEVPLDFVQGAGMVNAPGAYQILTAGRFGPGTASATGWDLNRVERDLPQVYRFAVDESAGRMFTATLTWNRHYAETYPFERIAGTDTDLRLEVWAIDPEDSGNDLLLDYCDSKVDNVEHIHVQMLPEYRVYELVVSYADPDAQTTTRSERYGLAWTVGQASNADSILWYDLNADGVVDEADLVIFLANRSLWLTSPDAYLIGDFNRDGVIDRADLESLFANQNRRADWHVGTATN</sequence>
<protein>
    <submittedName>
        <fullName evidence="4">S8 family serine peptidase</fullName>
    </submittedName>
</protein>
<reference evidence="4" key="1">
    <citation type="submission" date="2023-05" db="EMBL/GenBank/DDBJ databases">
        <title>Anaerotaeda fermentans gen. nov., sp. nov., a novel anaerobic planctomycete of the new family within the order Sedimentisphaerales isolated from Taman Peninsula, Russia.</title>
        <authorList>
            <person name="Khomyakova M.A."/>
            <person name="Merkel A.Y."/>
            <person name="Slobodkin A.I."/>
        </authorList>
    </citation>
    <scope>NUCLEOTIDE SEQUENCE</scope>
    <source>
        <strain evidence="4">M17dextr</strain>
    </source>
</reference>
<name>A0AAW6U4E5_9BACT</name>
<evidence type="ECO:0000259" key="3">
    <source>
        <dbReference type="Pfam" id="PF00082"/>
    </source>
</evidence>